<keyword evidence="2" id="KW-0812">Transmembrane</keyword>
<evidence type="ECO:0000313" key="4">
    <source>
        <dbReference type="Proteomes" id="UP000295719"/>
    </source>
</evidence>
<sequence>MMTYMLIKALHIVVMTLWIGGMLILAVAMTAWQKAPAAGMASSVRLLEAISGWNRKVTLPAMILTWITGVALTMMGNWPPSASLLLKGVFVLGLSALHGMQSGAMRRSLAQNTLIAPAILRHAAAFTLIALLASVVLVELKPL</sequence>
<comment type="cofactor">
    <cofactor evidence="1">
        <name>heme b</name>
        <dbReference type="ChEBI" id="CHEBI:60344"/>
    </cofactor>
    <text evidence="1">Binds 1 heme b (iron(II)-protoporphyrin IX) group per subunit.</text>
</comment>
<dbReference type="EMBL" id="SMCR01000004">
    <property type="protein sequence ID" value="TCV96629.1"/>
    <property type="molecule type" value="Genomic_DNA"/>
</dbReference>
<keyword evidence="4" id="KW-1185">Reference proteome</keyword>
<dbReference type="GO" id="GO:0005886">
    <property type="term" value="C:plasma membrane"/>
    <property type="evidence" value="ECO:0007669"/>
    <property type="project" value="UniProtKB-UniRule"/>
</dbReference>
<keyword evidence="2" id="KW-1133">Transmembrane helix</keyword>
<dbReference type="UniPathway" id="UPA00251">
    <property type="reaction ID" value="UER00324"/>
</dbReference>
<keyword evidence="1" id="KW-0479">Metal-binding</keyword>
<comment type="function">
    <text evidence="1">Catalyzes the oxidation of protoporphyrinogen IX to protoporphyrin IX.</text>
</comment>
<keyword evidence="1" id="KW-0408">Iron</keyword>
<evidence type="ECO:0000256" key="1">
    <source>
        <dbReference type="PIRNR" id="PIRNR004638"/>
    </source>
</evidence>
<gene>
    <name evidence="3" type="ORF">EDC52_10469</name>
</gene>
<comment type="similarity">
    <text evidence="1">Belongs to the HemJ family.</text>
</comment>
<dbReference type="InterPro" id="IPR005265">
    <property type="entry name" value="HemJ-like"/>
</dbReference>
<dbReference type="GO" id="GO:0070818">
    <property type="term" value="F:protoporphyrinogen oxidase activity"/>
    <property type="evidence" value="ECO:0007669"/>
    <property type="project" value="UniProtKB-UniRule"/>
</dbReference>
<dbReference type="Pfam" id="PF03653">
    <property type="entry name" value="UPF0093"/>
    <property type="match status" value="1"/>
</dbReference>
<keyword evidence="1" id="KW-0349">Heme</keyword>
<feature type="transmembrane region" description="Helical" evidence="2">
    <location>
        <begin position="118"/>
        <end position="138"/>
    </location>
</feature>
<dbReference type="GO" id="GO:0006782">
    <property type="term" value="P:protoporphyrinogen IX biosynthetic process"/>
    <property type="evidence" value="ECO:0007669"/>
    <property type="project" value="UniProtKB-UniRule"/>
</dbReference>
<name>A0A4V2W4T0_9GAMM</name>
<dbReference type="PIRSF" id="PIRSF004638">
    <property type="entry name" value="UCP004638"/>
    <property type="match status" value="1"/>
</dbReference>
<dbReference type="EC" id="1.3.99.-" evidence="1"/>
<protein>
    <recommendedName>
        <fullName evidence="1">Protoporphyrinogen IX oxidase</fullName>
        <ecNumber evidence="1">1.3.99.-</ecNumber>
    </recommendedName>
</protein>
<organism evidence="3 4">
    <name type="scientific">Biostraticola tofi</name>
    <dbReference type="NCBI Taxonomy" id="466109"/>
    <lineage>
        <taxon>Bacteria</taxon>
        <taxon>Pseudomonadati</taxon>
        <taxon>Pseudomonadota</taxon>
        <taxon>Gammaproteobacteria</taxon>
        <taxon>Enterobacterales</taxon>
        <taxon>Bruguierivoracaceae</taxon>
        <taxon>Biostraticola</taxon>
    </lineage>
</organism>
<comment type="caution">
    <text evidence="3">The sequence shown here is derived from an EMBL/GenBank/DDBJ whole genome shotgun (WGS) entry which is preliminary data.</text>
</comment>
<reference evidence="3 4" key="1">
    <citation type="submission" date="2019-03" db="EMBL/GenBank/DDBJ databases">
        <title>Genomic Encyclopedia of Type Strains, Phase IV (KMG-IV): sequencing the most valuable type-strain genomes for metagenomic binning, comparative biology and taxonomic classification.</title>
        <authorList>
            <person name="Goeker M."/>
        </authorList>
    </citation>
    <scope>NUCLEOTIDE SEQUENCE [LARGE SCALE GENOMIC DNA]</scope>
    <source>
        <strain evidence="3 4">DSM 19580</strain>
    </source>
</reference>
<keyword evidence="1 2" id="KW-0472">Membrane</keyword>
<feature type="transmembrane region" description="Helical" evidence="2">
    <location>
        <begin position="12"/>
        <end position="32"/>
    </location>
</feature>
<evidence type="ECO:0000256" key="2">
    <source>
        <dbReference type="SAM" id="Phobius"/>
    </source>
</evidence>
<keyword evidence="1" id="KW-1003">Cell membrane</keyword>
<comment type="pathway">
    <text evidence="1">Porphyrin-containing compound metabolism; protoporphyrin-IX biosynthesis; protoporphyrin-IX from protoporphyrinogen-IX: step 1/1.</text>
</comment>
<feature type="transmembrane region" description="Helical" evidence="2">
    <location>
        <begin position="78"/>
        <end position="97"/>
    </location>
</feature>
<proteinExistence type="inferred from homology"/>
<evidence type="ECO:0000313" key="3">
    <source>
        <dbReference type="EMBL" id="TCV96629.1"/>
    </source>
</evidence>
<dbReference type="GO" id="GO:0046872">
    <property type="term" value="F:metal ion binding"/>
    <property type="evidence" value="ECO:0007669"/>
    <property type="project" value="UniProtKB-UniRule"/>
</dbReference>
<comment type="catalytic activity">
    <reaction evidence="1">
        <text>protoporphyrinogen IX + 3 A = protoporphyrin IX + 3 AH2</text>
        <dbReference type="Rhea" id="RHEA:62000"/>
        <dbReference type="ChEBI" id="CHEBI:13193"/>
        <dbReference type="ChEBI" id="CHEBI:17499"/>
        <dbReference type="ChEBI" id="CHEBI:57306"/>
        <dbReference type="ChEBI" id="CHEBI:57307"/>
    </reaction>
</comment>
<dbReference type="Proteomes" id="UP000295719">
    <property type="component" value="Unassembled WGS sequence"/>
</dbReference>
<dbReference type="AlphaFoldDB" id="A0A4V2W4T0"/>
<dbReference type="RefSeq" id="WP_165911691.1">
    <property type="nucleotide sequence ID" value="NZ_SMCR01000004.1"/>
</dbReference>
<accession>A0A4V2W4T0</accession>